<feature type="compositionally biased region" description="Basic and acidic residues" evidence="1">
    <location>
        <begin position="742"/>
        <end position="754"/>
    </location>
</feature>
<feature type="compositionally biased region" description="Low complexity" evidence="1">
    <location>
        <begin position="262"/>
        <end position="277"/>
    </location>
</feature>
<sequence>METNVDTLVYQLEDDDITVRLATLQKLRRIAAVETSHFPVRNTRRFLQCVRRRIVGDTDRRVAIEALRLISDVMVSLGDNVDQILSSILPHLIPCLKNRGQLEDEEEDDGVDESDALHDEMISTFRKYASIANDLQSVADLLVNVGLGSVHAAVREISLVVLMQLLDDRFQKHALTPRGNSPKLPRTDKALMVSLVQAIIPALEDLNETVVVAAEEAIAKLELYWGDRFSVEIMQFLSSEDKRTLHDHQEPISDFLQACTTASSPQQSPQSGAIPSGESREQFPSNGPATTSRPSPSKVHPLGSTNHLRFGFLDADIVTTLTTNTSNSNADWKKRAAAVEKLFAASKQVDAEVLRGIIAADRAQQMEQLASLFDILIRLTQDVDVHLVKRSLQITQILFRKLSPPRLLEKDENPDDNQRLPHASDEDIISPIDGSGKNAAFYMTKMLAPMIETSANFAEDDEEMESFVYALLGQVFESGCVSVNTIEQALSASSLRHRRSQVREEALKVWIVLLLVAEHEGLLPSNYEPNEDIVQSLGHLLGDTGAHVRVLAFEAAAVLTTVCHCNIYALLEAEIENEYVAQRLDWAALRTRLRQKQVPELRSNGTLRLEPRSRAHRVVPSVEQSLAGVSELRMLVSDGAIKSSGNQSKTSHAAGPPTATLQDNLSKVASVGSLSDRSYFDQKNDVFDGTASCRTTASDDGDMGGKLSALKKKIDHLRRDPRTKRERPSSQERGPPVSAERVMGDVHSSDDNQEKAQFNKSPKRVTANPTKHTPLQSKESKSYQRPRDKNMDANEVLAASSPKTPSHPTQHSPQRQQNLQSNAVYDEDRTLKSKFIGPQNELIEAGVDLTPSVLSPDDRPIRPMATSDTVASAFTNPVNSAEVDTTEFRSVPKRRENTGERVVSLATRKRMETKAKQDAQVTDSNSNNATSPERMDSLIGMEVKADSKKSRKTAGTKVAPNAGSEGDAKARSFGNGKQEPRYLEPHEITPLASPKQAMSKVLEQLRSDNWETIFEALSTTRRLATHHVDLVDTSMVHAIATEILKQVPNLRSSVSKNALLAFESMCGAFARAMDGEVDSFIPVLLRRCADSNAFVCESAAAALDSVVFNCSTARVVAALGAHVNSKAAPIRREVARAMQALLVVQVDDIQTSKELPMILQLVGRCLEDSNNEVRDIAKQSVLHLHYELHVTPERLKRFLPASVQAKVQNLLSGKGVYTASVPAPSPGTKSTSIADEKRGISAGKAKKVKKLSSTKMSPPSSVGGARQGVNIEELDRLSTKLDSNNWKDRFDALSEVTDFICGCAPSLVVNVRMIDLFDLLIKRMDDGNAKVNLLALECMEKIIPAVSNGMEQVLPNFVPVVAKNLSGNARMSGLAQSVIQSLCTHVDGRSLCQQFAIQARSANSRAIPILLDTLTQLTAQSLDDRNNYVLTRQVLPLAFSMLKEAKSGIKEANSRLLRQLRQTLGTSTVVAAATKLGSAQQEKLASILRL</sequence>
<protein>
    <recommendedName>
        <fullName evidence="2">TOG domain-containing protein</fullName>
    </recommendedName>
</protein>
<feature type="compositionally biased region" description="Basic and acidic residues" evidence="1">
    <location>
        <begin position="408"/>
        <end position="425"/>
    </location>
</feature>
<feature type="compositionally biased region" description="Polar residues" evidence="1">
    <location>
        <begin position="801"/>
        <end position="818"/>
    </location>
</feature>
<feature type="compositionally biased region" description="Basic and acidic residues" evidence="1">
    <location>
        <begin position="778"/>
        <end position="792"/>
    </location>
</feature>
<dbReference type="InterPro" id="IPR034085">
    <property type="entry name" value="TOG"/>
</dbReference>
<dbReference type="EMBL" id="JAGDFL010000736">
    <property type="protein sequence ID" value="KAG7382136.1"/>
    <property type="molecule type" value="Genomic_DNA"/>
</dbReference>
<feature type="region of interest" description="Disordered" evidence="1">
    <location>
        <begin position="641"/>
        <end position="660"/>
    </location>
</feature>
<evidence type="ECO:0000259" key="2">
    <source>
        <dbReference type="SMART" id="SM01349"/>
    </source>
</evidence>
<feature type="region of interest" description="Disordered" evidence="1">
    <location>
        <begin position="408"/>
        <end position="428"/>
    </location>
</feature>
<name>A0A8T1VMI8_9STRA</name>
<accession>A0A8T1VMI8</accession>
<feature type="region of interest" description="Disordered" evidence="1">
    <location>
        <begin position="909"/>
        <end position="981"/>
    </location>
</feature>
<evidence type="ECO:0000313" key="4">
    <source>
        <dbReference type="Proteomes" id="UP000693981"/>
    </source>
</evidence>
<organism evidence="3 4">
    <name type="scientific">Phytophthora boehmeriae</name>
    <dbReference type="NCBI Taxonomy" id="109152"/>
    <lineage>
        <taxon>Eukaryota</taxon>
        <taxon>Sar</taxon>
        <taxon>Stramenopiles</taxon>
        <taxon>Oomycota</taxon>
        <taxon>Peronosporomycetes</taxon>
        <taxon>Peronosporales</taxon>
        <taxon>Peronosporaceae</taxon>
        <taxon>Phytophthora</taxon>
    </lineage>
</organism>
<dbReference type="Proteomes" id="UP000693981">
    <property type="component" value="Unassembled WGS sequence"/>
</dbReference>
<feature type="compositionally biased region" description="Polar residues" evidence="1">
    <location>
        <begin position="919"/>
        <end position="931"/>
    </location>
</feature>
<comment type="caution">
    <text evidence="3">The sequence shown here is derived from an EMBL/GenBank/DDBJ whole genome shotgun (WGS) entry which is preliminary data.</text>
</comment>
<feature type="domain" description="TOG" evidence="2">
    <location>
        <begin position="1264"/>
        <end position="1482"/>
    </location>
</feature>
<feature type="domain" description="TOG" evidence="2">
    <location>
        <begin position="990"/>
        <end position="1225"/>
    </location>
</feature>
<evidence type="ECO:0000313" key="3">
    <source>
        <dbReference type="EMBL" id="KAG7382136.1"/>
    </source>
</evidence>
<dbReference type="Pfam" id="PF12348">
    <property type="entry name" value="CLASP_N"/>
    <property type="match status" value="1"/>
</dbReference>
<reference evidence="3" key="1">
    <citation type="submission" date="2021-02" db="EMBL/GenBank/DDBJ databases">
        <authorList>
            <person name="Palmer J.M."/>
        </authorList>
    </citation>
    <scope>NUCLEOTIDE SEQUENCE</scope>
    <source>
        <strain evidence="3">SCRP23</strain>
    </source>
</reference>
<keyword evidence="4" id="KW-1185">Reference proteome</keyword>
<dbReference type="InterPro" id="IPR024395">
    <property type="entry name" value="CLASP_N_dom"/>
</dbReference>
<dbReference type="PANTHER" id="PTHR21567">
    <property type="entry name" value="CLASP"/>
    <property type="match status" value="1"/>
</dbReference>
<feature type="compositionally biased region" description="Basic residues" evidence="1">
    <location>
        <begin position="711"/>
        <end position="725"/>
    </location>
</feature>
<dbReference type="PANTHER" id="PTHR21567:SF87">
    <property type="entry name" value="CRESCERIN-LIKE PROTEIN CHE-12"/>
    <property type="match status" value="1"/>
</dbReference>
<feature type="region of interest" description="Disordered" evidence="1">
    <location>
        <begin position="711"/>
        <end position="818"/>
    </location>
</feature>
<feature type="region of interest" description="Disordered" evidence="1">
    <location>
        <begin position="260"/>
        <end position="301"/>
    </location>
</feature>
<proteinExistence type="predicted"/>
<gene>
    <name evidence="3" type="ORF">PHYBOEH_010615</name>
</gene>
<feature type="compositionally biased region" description="Polar residues" evidence="1">
    <location>
        <begin position="282"/>
        <end position="295"/>
    </location>
</feature>
<dbReference type="GO" id="GO:0000226">
    <property type="term" value="P:microtubule cytoskeleton organization"/>
    <property type="evidence" value="ECO:0007669"/>
    <property type="project" value="TreeGrafter"/>
</dbReference>
<dbReference type="GO" id="GO:0008017">
    <property type="term" value="F:microtubule binding"/>
    <property type="evidence" value="ECO:0007669"/>
    <property type="project" value="TreeGrafter"/>
</dbReference>
<evidence type="ECO:0000256" key="1">
    <source>
        <dbReference type="SAM" id="MobiDB-lite"/>
    </source>
</evidence>
<dbReference type="GO" id="GO:0005881">
    <property type="term" value="C:cytoplasmic microtubule"/>
    <property type="evidence" value="ECO:0007669"/>
    <property type="project" value="TreeGrafter"/>
</dbReference>
<feature type="compositionally biased region" description="Polar residues" evidence="1">
    <location>
        <begin position="767"/>
        <end position="777"/>
    </location>
</feature>
<dbReference type="OrthoDB" id="63891at2759"/>
<dbReference type="SMART" id="SM01349">
    <property type="entry name" value="TOG"/>
    <property type="match status" value="2"/>
</dbReference>